<evidence type="ECO:0000313" key="4">
    <source>
        <dbReference type="EMBL" id="OZM57256.1"/>
    </source>
</evidence>
<name>A0A263BVQ9_9BACI</name>
<dbReference type="RefSeq" id="WP_094923755.1">
    <property type="nucleotide sequence ID" value="NZ_NPIA01000003.1"/>
</dbReference>
<dbReference type="PANTHER" id="PTHR10434">
    <property type="entry name" value="1-ACYL-SN-GLYCEROL-3-PHOSPHATE ACYLTRANSFERASE"/>
    <property type="match status" value="1"/>
</dbReference>
<evidence type="ECO:0000256" key="1">
    <source>
        <dbReference type="ARBA" id="ARBA00022679"/>
    </source>
</evidence>
<dbReference type="AlphaFoldDB" id="A0A263BVQ9"/>
<evidence type="ECO:0000259" key="3">
    <source>
        <dbReference type="SMART" id="SM00563"/>
    </source>
</evidence>
<evidence type="ECO:0000256" key="2">
    <source>
        <dbReference type="ARBA" id="ARBA00023315"/>
    </source>
</evidence>
<dbReference type="SMART" id="SM00563">
    <property type="entry name" value="PlsC"/>
    <property type="match status" value="1"/>
</dbReference>
<dbReference type="GO" id="GO:0006654">
    <property type="term" value="P:phosphatidic acid biosynthetic process"/>
    <property type="evidence" value="ECO:0007669"/>
    <property type="project" value="TreeGrafter"/>
</dbReference>
<dbReference type="GO" id="GO:0003841">
    <property type="term" value="F:1-acylglycerol-3-phosphate O-acyltransferase activity"/>
    <property type="evidence" value="ECO:0007669"/>
    <property type="project" value="TreeGrafter"/>
</dbReference>
<evidence type="ECO:0000313" key="5">
    <source>
        <dbReference type="Proteomes" id="UP000217083"/>
    </source>
</evidence>
<keyword evidence="5" id="KW-1185">Reference proteome</keyword>
<keyword evidence="1 4" id="KW-0808">Transferase</keyword>
<accession>A0A263BVQ9</accession>
<proteinExistence type="predicted"/>
<reference evidence="4 5" key="2">
    <citation type="submission" date="2017-09" db="EMBL/GenBank/DDBJ databases">
        <title>Bacillus patelloidae sp. nov., isolated from the intestinal tract of a marine limpet.</title>
        <authorList>
            <person name="Liu R."/>
            <person name="Dong C."/>
            <person name="Shao Z."/>
        </authorList>
    </citation>
    <scope>NUCLEOTIDE SEQUENCE [LARGE SCALE GENOMIC DNA]</scope>
    <source>
        <strain evidence="4 5">SA5d-4</strain>
    </source>
</reference>
<sequence>MSLYAVGRSLFYTYFKLFNRVEAIGIENVPKEGGIVACSNHISALDPPLLGTMFPRKVHFMAKAELFTIPILKSIIKAMGAFPVRRGMGDKQALRTGLQMVGEQKVIGIFPEGTRSKDGKLQKGLAGSAFFALKSEAKVVPCAIVGSYAPFKKLKIYFGEPVDLEDLKDQKGATQLATDRIMLHIQQLIDQDA</sequence>
<protein>
    <submittedName>
        <fullName evidence="4">1-acyl-sn-glycerol-3-phosphate acyltransferase</fullName>
    </submittedName>
</protein>
<dbReference type="EMBL" id="NPIA01000003">
    <property type="protein sequence ID" value="OZM57256.1"/>
    <property type="molecule type" value="Genomic_DNA"/>
</dbReference>
<comment type="caution">
    <text evidence="4">The sequence shown here is derived from an EMBL/GenBank/DDBJ whole genome shotgun (WGS) entry which is preliminary data.</text>
</comment>
<dbReference type="Pfam" id="PF01553">
    <property type="entry name" value="Acyltransferase"/>
    <property type="match status" value="1"/>
</dbReference>
<dbReference type="Proteomes" id="UP000217083">
    <property type="component" value="Unassembled WGS sequence"/>
</dbReference>
<dbReference type="PANTHER" id="PTHR10434:SF11">
    <property type="entry name" value="1-ACYL-SN-GLYCEROL-3-PHOSPHATE ACYLTRANSFERASE"/>
    <property type="match status" value="1"/>
</dbReference>
<feature type="domain" description="Phospholipid/glycerol acyltransferase" evidence="3">
    <location>
        <begin position="35"/>
        <end position="147"/>
    </location>
</feature>
<dbReference type="SUPFAM" id="SSF69593">
    <property type="entry name" value="Glycerol-3-phosphate (1)-acyltransferase"/>
    <property type="match status" value="1"/>
</dbReference>
<dbReference type="CDD" id="cd07989">
    <property type="entry name" value="LPLAT_AGPAT-like"/>
    <property type="match status" value="1"/>
</dbReference>
<gene>
    <name evidence="4" type="ORF">CIB95_07270</name>
</gene>
<keyword evidence="2 4" id="KW-0012">Acyltransferase</keyword>
<organism evidence="4 5">
    <name type="scientific">Lottiidibacillus patelloidae</name>
    <dbReference type="NCBI Taxonomy" id="2670334"/>
    <lineage>
        <taxon>Bacteria</taxon>
        <taxon>Bacillati</taxon>
        <taxon>Bacillota</taxon>
        <taxon>Bacilli</taxon>
        <taxon>Bacillales</taxon>
        <taxon>Bacillaceae</taxon>
        <taxon>Lottiidibacillus</taxon>
    </lineage>
</organism>
<reference evidence="5" key="1">
    <citation type="submission" date="2017-08" db="EMBL/GenBank/DDBJ databases">
        <authorList>
            <person name="Huang Z."/>
        </authorList>
    </citation>
    <scope>NUCLEOTIDE SEQUENCE [LARGE SCALE GENOMIC DNA]</scope>
    <source>
        <strain evidence="5">SA5d-4</strain>
    </source>
</reference>
<dbReference type="InterPro" id="IPR002123">
    <property type="entry name" value="Plipid/glycerol_acylTrfase"/>
</dbReference>